<dbReference type="EMBL" id="JACHFM010000001">
    <property type="protein sequence ID" value="MBB5220528.1"/>
    <property type="molecule type" value="Genomic_DNA"/>
</dbReference>
<evidence type="ECO:0000256" key="1">
    <source>
        <dbReference type="SAM" id="MobiDB-lite"/>
    </source>
</evidence>
<proteinExistence type="predicted"/>
<dbReference type="Proteomes" id="UP000549457">
    <property type="component" value="Unassembled WGS sequence"/>
</dbReference>
<reference evidence="2 3" key="1">
    <citation type="submission" date="2020-08" db="EMBL/GenBank/DDBJ databases">
        <title>Genomic Encyclopedia of Type Strains, Phase IV (KMG-IV): sequencing the most valuable type-strain genomes for metagenomic binning, comparative biology and taxonomic classification.</title>
        <authorList>
            <person name="Goeker M."/>
        </authorList>
    </citation>
    <scope>NUCLEOTIDE SEQUENCE [LARGE SCALE GENOMIC DNA]</scope>
    <source>
        <strain evidence="2 3">DSM 101730</strain>
    </source>
</reference>
<evidence type="ECO:0000313" key="3">
    <source>
        <dbReference type="Proteomes" id="UP000549457"/>
    </source>
</evidence>
<keyword evidence="3" id="KW-1185">Reference proteome</keyword>
<gene>
    <name evidence="2" type="ORF">HNP73_000449</name>
</gene>
<sequence>MSTSRAEIAGQTPATDDQPEDAPRRVGVPIVSPCGRDCSSCPQRRGCPALVRDLGLAIG</sequence>
<feature type="region of interest" description="Disordered" evidence="1">
    <location>
        <begin position="1"/>
        <end position="27"/>
    </location>
</feature>
<evidence type="ECO:0000313" key="2">
    <source>
        <dbReference type="EMBL" id="MBB5220528.1"/>
    </source>
</evidence>
<protein>
    <submittedName>
        <fullName evidence="2">Uncharacterized protein</fullName>
    </submittedName>
</protein>
<name>A0A840SK51_9RHOB</name>
<organism evidence="2 3">
    <name type="scientific">Amaricoccus macauensis</name>
    <dbReference type="NCBI Taxonomy" id="57001"/>
    <lineage>
        <taxon>Bacteria</taxon>
        <taxon>Pseudomonadati</taxon>
        <taxon>Pseudomonadota</taxon>
        <taxon>Alphaproteobacteria</taxon>
        <taxon>Rhodobacterales</taxon>
        <taxon>Paracoccaceae</taxon>
        <taxon>Amaricoccus</taxon>
    </lineage>
</organism>
<accession>A0A840SK51</accession>
<comment type="caution">
    <text evidence="2">The sequence shown here is derived from an EMBL/GenBank/DDBJ whole genome shotgun (WGS) entry which is preliminary data.</text>
</comment>
<dbReference type="AlphaFoldDB" id="A0A840SK51"/>